<comment type="subcellular location">
    <subcellularLocation>
        <location evidence="1">Endoplasmic reticulum membrane</location>
        <topology evidence="1">Multi-pass membrane protein</topology>
    </subcellularLocation>
    <subcellularLocation>
        <location evidence="2">Microsome membrane</location>
    </subcellularLocation>
</comment>
<evidence type="ECO:0000313" key="20">
    <source>
        <dbReference type="Proteomes" id="UP000652681"/>
    </source>
</evidence>
<keyword evidence="20" id="KW-1185">Reference proteome</keyword>
<evidence type="ECO:0000256" key="4">
    <source>
        <dbReference type="ARBA" id="ARBA00022782"/>
    </source>
</evidence>
<evidence type="ECO:0000259" key="18">
    <source>
        <dbReference type="Pfam" id="PF02544"/>
    </source>
</evidence>
<keyword evidence="4" id="KW-0221">Differentiation</keyword>
<keyword evidence="6" id="KW-0492">Microsome</keyword>
<feature type="transmembrane region" description="Helical" evidence="17">
    <location>
        <begin position="71"/>
        <end position="87"/>
    </location>
</feature>
<evidence type="ECO:0000256" key="3">
    <source>
        <dbReference type="ARBA" id="ARBA00022692"/>
    </source>
</evidence>
<keyword evidence="7" id="KW-0521">NADP</keyword>
<comment type="catalytic activity">
    <reaction evidence="16">
        <text>androst-4-ene-3,17-dione + NADPH + H(+) = 5alpha-androstan-3,17-dione + NADP(+)</text>
        <dbReference type="Rhea" id="RHEA:50816"/>
        <dbReference type="ChEBI" id="CHEBI:15378"/>
        <dbReference type="ChEBI" id="CHEBI:15994"/>
        <dbReference type="ChEBI" id="CHEBI:16422"/>
        <dbReference type="ChEBI" id="CHEBI:57783"/>
        <dbReference type="ChEBI" id="CHEBI:58349"/>
    </reaction>
    <physiologicalReaction direction="left-to-right" evidence="16">
        <dbReference type="Rhea" id="RHEA:50817"/>
    </physiologicalReaction>
</comment>
<dbReference type="GO" id="GO:0030154">
    <property type="term" value="P:cell differentiation"/>
    <property type="evidence" value="ECO:0007669"/>
    <property type="project" value="UniProtKB-KW"/>
</dbReference>
<evidence type="ECO:0000256" key="12">
    <source>
        <dbReference type="ARBA" id="ARBA00037789"/>
    </source>
</evidence>
<sequence>MTFEQYTLFAWGWIAVAVIVFIALLFITAPYGRHTKTTWGPLIDNKLGWFVMEFFVLAVLFFFLYKGTNTISLVNGIIVGFFALHYVNRSIIFPLRIQTNGKKMPLTITLMAMCFNLVNGFLIGYYLGEFVVYPVEWLLTPQFIIGTLIFAVGMFINWQSDNTLIHLRKPGETGYKIPQKGLFRYVSCPNLLGEVVEWAGFAILTWSLPGLAFFVWTFANLVPRAVSHHKWYQEKFPDYPKERKAVFPFIW</sequence>
<dbReference type="AlphaFoldDB" id="A0A8J6PJL3"/>
<keyword evidence="3 17" id="KW-0812">Transmembrane</keyword>
<evidence type="ECO:0000256" key="17">
    <source>
        <dbReference type="SAM" id="Phobius"/>
    </source>
</evidence>
<evidence type="ECO:0000256" key="9">
    <source>
        <dbReference type="ARBA" id="ARBA00023002"/>
    </source>
</evidence>
<dbReference type="InterPro" id="IPR001104">
    <property type="entry name" value="3-oxo-5_a-steroid_4-DH_C"/>
</dbReference>
<evidence type="ECO:0000256" key="15">
    <source>
        <dbReference type="ARBA" id="ARBA00042579"/>
    </source>
</evidence>
<dbReference type="GO" id="GO:0006694">
    <property type="term" value="P:steroid biosynthetic process"/>
    <property type="evidence" value="ECO:0007669"/>
    <property type="project" value="TreeGrafter"/>
</dbReference>
<keyword evidence="5" id="KW-0256">Endoplasmic reticulum</keyword>
<evidence type="ECO:0000313" key="19">
    <source>
        <dbReference type="EMBL" id="MBC9812936.1"/>
    </source>
</evidence>
<keyword evidence="8 17" id="KW-1133">Transmembrane helix</keyword>
<dbReference type="InterPro" id="IPR016636">
    <property type="entry name" value="3-oxo-5-alpha-steroid_4-DH"/>
</dbReference>
<dbReference type="GO" id="GO:0003865">
    <property type="term" value="F:3-oxo-5-alpha-steroid 4-dehydrogenase activity"/>
    <property type="evidence" value="ECO:0007669"/>
    <property type="project" value="InterPro"/>
</dbReference>
<comment type="function">
    <text evidence="12">Converts testosterone into 5-alpha-dihydrotestosterone and progesterone or corticosterone into their corresponding 5-alpha-3-oxosteroids. It plays a central role in sexual differentiation and androgen physiology.</text>
</comment>
<dbReference type="Proteomes" id="UP000652681">
    <property type="component" value="Unassembled WGS sequence"/>
</dbReference>
<dbReference type="InterPro" id="IPR039357">
    <property type="entry name" value="SRD5A/TECR"/>
</dbReference>
<dbReference type="Gene3D" id="1.20.120.1630">
    <property type="match status" value="1"/>
</dbReference>
<feature type="transmembrane region" description="Helical" evidence="17">
    <location>
        <begin position="139"/>
        <end position="158"/>
    </location>
</feature>
<feature type="domain" description="3-oxo-5-alpha-steroid 4-dehydrogenase C-terminal" evidence="18">
    <location>
        <begin position="102"/>
        <end position="251"/>
    </location>
</feature>
<dbReference type="PIRSF" id="PIRSF015596">
    <property type="entry name" value="5_alpha-SR2"/>
    <property type="match status" value="1"/>
</dbReference>
<evidence type="ECO:0000256" key="5">
    <source>
        <dbReference type="ARBA" id="ARBA00022824"/>
    </source>
</evidence>
<dbReference type="PANTHER" id="PTHR10556">
    <property type="entry name" value="3-OXO-5-ALPHA-STEROID 4-DEHYDROGENASE"/>
    <property type="match status" value="1"/>
</dbReference>
<dbReference type="GO" id="GO:0016020">
    <property type="term" value="C:membrane"/>
    <property type="evidence" value="ECO:0007669"/>
    <property type="project" value="InterPro"/>
</dbReference>
<keyword evidence="10" id="KW-0443">Lipid metabolism</keyword>
<evidence type="ECO:0000256" key="14">
    <source>
        <dbReference type="ARBA" id="ARBA00041664"/>
    </source>
</evidence>
<protein>
    <recommendedName>
        <fullName evidence="13">3-oxo-5-alpha-steroid 4-dehydrogenase 1</fullName>
    </recommendedName>
    <alternativeName>
        <fullName evidence="14">SR type 1</fullName>
    </alternativeName>
    <alternativeName>
        <fullName evidence="15">Steroid 5-alpha-reductase 1</fullName>
    </alternativeName>
</protein>
<reference evidence="19" key="1">
    <citation type="submission" date="2020-09" db="EMBL/GenBank/DDBJ databases">
        <title>Taishania pollutisoli gen. nov., sp. nov., Isolated from Tetrabromobisphenol A-Contaminated Soil.</title>
        <authorList>
            <person name="Chen Q."/>
        </authorList>
    </citation>
    <scope>NUCLEOTIDE SEQUENCE</scope>
    <source>
        <strain evidence="19">CZZ-1</strain>
    </source>
</reference>
<dbReference type="EMBL" id="JACVEL010000006">
    <property type="protein sequence ID" value="MBC9812936.1"/>
    <property type="molecule type" value="Genomic_DNA"/>
</dbReference>
<gene>
    <name evidence="19" type="ORF">H9Y05_10690</name>
</gene>
<dbReference type="FunFam" id="1.20.120.1630:FF:000014">
    <property type="entry name" value="Steroid 5-alpha reductase, putative"/>
    <property type="match status" value="1"/>
</dbReference>
<evidence type="ECO:0000256" key="6">
    <source>
        <dbReference type="ARBA" id="ARBA00022848"/>
    </source>
</evidence>
<evidence type="ECO:0000256" key="11">
    <source>
        <dbReference type="ARBA" id="ARBA00023136"/>
    </source>
</evidence>
<evidence type="ECO:0000256" key="8">
    <source>
        <dbReference type="ARBA" id="ARBA00022989"/>
    </source>
</evidence>
<keyword evidence="9" id="KW-0560">Oxidoreductase</keyword>
<feature type="transmembrane region" description="Helical" evidence="17">
    <location>
        <begin position="108"/>
        <end position="127"/>
    </location>
</feature>
<keyword evidence="11 17" id="KW-0472">Membrane</keyword>
<dbReference type="Pfam" id="PF02544">
    <property type="entry name" value="Steroid_dh"/>
    <property type="match status" value="1"/>
</dbReference>
<dbReference type="PANTHER" id="PTHR10556:SF57">
    <property type="entry name" value="3-OXO-5-ALPHA-STEROID 4-DEHYDROGENASE 1"/>
    <property type="match status" value="1"/>
</dbReference>
<proteinExistence type="predicted"/>
<name>A0A8J6PJL3_9FLAO</name>
<evidence type="ECO:0000256" key="1">
    <source>
        <dbReference type="ARBA" id="ARBA00004477"/>
    </source>
</evidence>
<evidence type="ECO:0000256" key="7">
    <source>
        <dbReference type="ARBA" id="ARBA00022857"/>
    </source>
</evidence>
<evidence type="ECO:0000256" key="13">
    <source>
        <dbReference type="ARBA" id="ARBA00039428"/>
    </source>
</evidence>
<feature type="transmembrane region" description="Helical" evidence="17">
    <location>
        <begin position="47"/>
        <end position="65"/>
    </location>
</feature>
<evidence type="ECO:0000256" key="16">
    <source>
        <dbReference type="ARBA" id="ARBA00049166"/>
    </source>
</evidence>
<comment type="caution">
    <text evidence="19">The sequence shown here is derived from an EMBL/GenBank/DDBJ whole genome shotgun (WGS) entry which is preliminary data.</text>
</comment>
<feature type="transmembrane region" description="Helical" evidence="17">
    <location>
        <begin position="6"/>
        <end position="27"/>
    </location>
</feature>
<accession>A0A8J6PJL3</accession>
<evidence type="ECO:0000256" key="2">
    <source>
        <dbReference type="ARBA" id="ARBA00004524"/>
    </source>
</evidence>
<evidence type="ECO:0000256" key="10">
    <source>
        <dbReference type="ARBA" id="ARBA00023098"/>
    </source>
</evidence>
<dbReference type="PROSITE" id="PS50244">
    <property type="entry name" value="S5A_REDUCTASE"/>
    <property type="match status" value="1"/>
</dbReference>
<organism evidence="19 20">
    <name type="scientific">Taishania pollutisoli</name>
    <dbReference type="NCBI Taxonomy" id="2766479"/>
    <lineage>
        <taxon>Bacteria</taxon>
        <taxon>Pseudomonadati</taxon>
        <taxon>Bacteroidota</taxon>
        <taxon>Flavobacteriia</taxon>
        <taxon>Flavobacteriales</taxon>
        <taxon>Crocinitomicaceae</taxon>
        <taxon>Taishania</taxon>
    </lineage>
</organism>